<dbReference type="InterPro" id="IPR040365">
    <property type="entry name" value="EFHD1/2"/>
</dbReference>
<dbReference type="PANTHER" id="PTHR13025:SF5">
    <property type="entry name" value="EF-HAND DOMAIN-CONTAINING PROTEIN D1"/>
    <property type="match status" value="1"/>
</dbReference>
<dbReference type="GO" id="GO:0031175">
    <property type="term" value="P:neuron projection development"/>
    <property type="evidence" value="ECO:0007669"/>
    <property type="project" value="Ensembl"/>
</dbReference>
<evidence type="ECO:0000256" key="2">
    <source>
        <dbReference type="ARBA" id="ARBA00022737"/>
    </source>
</evidence>
<keyword evidence="2" id="KW-0677">Repeat</keyword>
<dbReference type="GO" id="GO:0005743">
    <property type="term" value="C:mitochondrial inner membrane"/>
    <property type="evidence" value="ECO:0007669"/>
    <property type="project" value="Ensembl"/>
</dbReference>
<feature type="region of interest" description="Disordered" evidence="5">
    <location>
        <begin position="16"/>
        <end position="49"/>
    </location>
</feature>
<feature type="domain" description="EF-hand" evidence="6">
    <location>
        <begin position="92"/>
        <end position="127"/>
    </location>
</feature>
<evidence type="ECO:0000256" key="1">
    <source>
        <dbReference type="ARBA" id="ARBA00022723"/>
    </source>
</evidence>
<evidence type="ECO:0000313" key="7">
    <source>
        <dbReference type="Ensembl" id="ENSAMEP00000034308.1"/>
    </source>
</evidence>
<keyword evidence="8" id="KW-1185">Reference proteome</keyword>
<evidence type="ECO:0000313" key="8">
    <source>
        <dbReference type="Proteomes" id="UP000008912"/>
    </source>
</evidence>
<sequence length="256" mass="29177">MASQELARKLQRRLQWEEAEEGRPQPAPRAFAALEPEPESESQSLARVPTASADAELSALLTRRLDINEGTARPRRCKIFNPYTEFPEFSRRLIKDLESMFKLYDAGRDGYIDLMELKLMMEKLGAPQTHLGLKNMIKEVDEDFDGQLSFREVSMTLTWTLVNPFLQFLLIFHKAAAGELQEDSGLMALAKLSEIDVAQEGVKGAKDFFEAKVQALSCASKFEAELKAEQDERKREEEKRRLRQAAFRELKAAFST</sequence>
<dbReference type="PROSITE" id="PS50222">
    <property type="entry name" value="EF_HAND_2"/>
    <property type="match status" value="2"/>
</dbReference>
<dbReference type="Ensembl" id="ENSAMET00000050282.1">
    <property type="protein sequence ID" value="ENSAMEP00000034308.1"/>
    <property type="gene ID" value="ENSAMEG00000028322.1"/>
</dbReference>
<keyword evidence="4" id="KW-0175">Coiled coil</keyword>
<reference evidence="7" key="3">
    <citation type="submission" date="2025-09" db="UniProtKB">
        <authorList>
            <consortium name="Ensembl"/>
        </authorList>
    </citation>
    <scope>IDENTIFICATION</scope>
</reference>
<dbReference type="GO" id="GO:0061891">
    <property type="term" value="F:calcium ion sensor activity"/>
    <property type="evidence" value="ECO:0007669"/>
    <property type="project" value="Ensembl"/>
</dbReference>
<name>A0A7N5K3T9_AILME</name>
<dbReference type="InterPro" id="IPR002048">
    <property type="entry name" value="EF_hand_dom"/>
</dbReference>
<feature type="coiled-coil region" evidence="4">
    <location>
        <begin position="219"/>
        <end position="248"/>
    </location>
</feature>
<keyword evidence="3" id="KW-0106">Calcium</keyword>
<proteinExistence type="predicted"/>
<protein>
    <submittedName>
        <fullName evidence="7">EF-hand domain family member D1</fullName>
    </submittedName>
</protein>
<organism evidence="7 8">
    <name type="scientific">Ailuropoda melanoleuca</name>
    <name type="common">Giant panda</name>
    <dbReference type="NCBI Taxonomy" id="9646"/>
    <lineage>
        <taxon>Eukaryota</taxon>
        <taxon>Metazoa</taxon>
        <taxon>Chordata</taxon>
        <taxon>Craniata</taxon>
        <taxon>Vertebrata</taxon>
        <taxon>Euteleostomi</taxon>
        <taxon>Mammalia</taxon>
        <taxon>Eutheria</taxon>
        <taxon>Laurasiatheria</taxon>
        <taxon>Carnivora</taxon>
        <taxon>Caniformia</taxon>
        <taxon>Ursidae</taxon>
        <taxon>Ailuropoda</taxon>
    </lineage>
</organism>
<dbReference type="InParanoid" id="A0A7N5K3T9"/>
<feature type="domain" description="EF-hand" evidence="6">
    <location>
        <begin position="128"/>
        <end position="163"/>
    </location>
</feature>
<dbReference type="FunFam" id="1.10.238.10:FF:000112">
    <property type="entry name" value="EF-hand domain family, member D2"/>
    <property type="match status" value="1"/>
</dbReference>
<dbReference type="CDD" id="cd00051">
    <property type="entry name" value="EFh"/>
    <property type="match status" value="1"/>
</dbReference>
<dbReference type="Proteomes" id="UP000008912">
    <property type="component" value="Unassembled WGS sequence"/>
</dbReference>
<accession>A0A7N5K3T9</accession>
<gene>
    <name evidence="7" type="primary">EFHD1</name>
</gene>
<dbReference type="InterPro" id="IPR049025">
    <property type="entry name" value="AIF-1_EF_pair"/>
</dbReference>
<dbReference type="GeneTree" id="ENSGT00390000012058"/>
<evidence type="ECO:0000256" key="3">
    <source>
        <dbReference type="ARBA" id="ARBA00022837"/>
    </source>
</evidence>
<dbReference type="Pfam" id="PF21008">
    <property type="entry name" value="AIF-1"/>
    <property type="match status" value="1"/>
</dbReference>
<dbReference type="GO" id="GO:0005509">
    <property type="term" value="F:calcium ion binding"/>
    <property type="evidence" value="ECO:0007669"/>
    <property type="project" value="InterPro"/>
</dbReference>
<reference evidence="7" key="2">
    <citation type="submission" date="2025-08" db="UniProtKB">
        <authorList>
            <consortium name="Ensembl"/>
        </authorList>
    </citation>
    <scope>IDENTIFICATION</scope>
</reference>
<dbReference type="InterPro" id="IPR011992">
    <property type="entry name" value="EF-hand-dom_pair"/>
</dbReference>
<keyword evidence="1" id="KW-0479">Metal-binding</keyword>
<dbReference type="PANTHER" id="PTHR13025">
    <property type="entry name" value="EF-HAND DOMAIN-CONTAINING PROTEIN D"/>
    <property type="match status" value="1"/>
</dbReference>
<evidence type="ECO:0000259" key="6">
    <source>
        <dbReference type="PROSITE" id="PS50222"/>
    </source>
</evidence>
<dbReference type="Gene3D" id="1.10.238.10">
    <property type="entry name" value="EF-hand"/>
    <property type="match status" value="1"/>
</dbReference>
<dbReference type="GO" id="GO:1900069">
    <property type="term" value="P:regulation of cellular hyperosmotic salinity response"/>
    <property type="evidence" value="ECO:0007669"/>
    <property type="project" value="Ensembl"/>
</dbReference>
<evidence type="ECO:0000256" key="4">
    <source>
        <dbReference type="SAM" id="Coils"/>
    </source>
</evidence>
<evidence type="ECO:0000256" key="5">
    <source>
        <dbReference type="SAM" id="MobiDB-lite"/>
    </source>
</evidence>
<reference evidence="7 8" key="1">
    <citation type="journal article" date="2010" name="Nature">
        <title>The sequence and de novo assembly of the giant panda genome.</title>
        <authorList>
            <person name="Li R."/>
            <person name="Fan W."/>
            <person name="Tian G."/>
            <person name="Zhu H."/>
            <person name="He L."/>
            <person name="Cai J."/>
            <person name="Huang Q."/>
            <person name="Cai Q."/>
            <person name="Li B."/>
            <person name="Bai Y."/>
            <person name="Zhang Z."/>
            <person name="Zhang Y."/>
            <person name="Wang W."/>
            <person name="Li J."/>
            <person name="Wei F."/>
            <person name="Li H."/>
            <person name="Jian M."/>
            <person name="Li J."/>
            <person name="Zhang Z."/>
            <person name="Nielsen R."/>
            <person name="Li D."/>
            <person name="Gu W."/>
            <person name="Yang Z."/>
            <person name="Xuan Z."/>
            <person name="Ryder O.A."/>
            <person name="Leung F.C."/>
            <person name="Zhou Y."/>
            <person name="Cao J."/>
            <person name="Sun X."/>
            <person name="Fu Y."/>
            <person name="Fang X."/>
            <person name="Guo X."/>
            <person name="Wang B."/>
            <person name="Hou R."/>
            <person name="Shen F."/>
            <person name="Mu B."/>
            <person name="Ni P."/>
            <person name="Lin R."/>
            <person name="Qian W."/>
            <person name="Wang G."/>
            <person name="Yu C."/>
            <person name="Nie W."/>
            <person name="Wang J."/>
            <person name="Wu Z."/>
            <person name="Liang H."/>
            <person name="Min J."/>
            <person name="Wu Q."/>
            <person name="Cheng S."/>
            <person name="Ruan J."/>
            <person name="Wang M."/>
            <person name="Shi Z."/>
            <person name="Wen M."/>
            <person name="Liu B."/>
            <person name="Ren X."/>
            <person name="Zheng H."/>
            <person name="Dong D."/>
            <person name="Cook K."/>
            <person name="Shan G."/>
            <person name="Zhang H."/>
            <person name="Kosiol C."/>
            <person name="Xie X."/>
            <person name="Lu Z."/>
            <person name="Zheng H."/>
            <person name="Li Y."/>
            <person name="Steiner C.C."/>
            <person name="Lam T.T."/>
            <person name="Lin S."/>
            <person name="Zhang Q."/>
            <person name="Li G."/>
            <person name="Tian J."/>
            <person name="Gong T."/>
            <person name="Liu H."/>
            <person name="Zhang D."/>
            <person name="Fang L."/>
            <person name="Ye C."/>
            <person name="Zhang J."/>
            <person name="Hu W."/>
            <person name="Xu A."/>
            <person name="Ren Y."/>
            <person name="Zhang G."/>
            <person name="Bruford M.W."/>
            <person name="Li Q."/>
            <person name="Ma L."/>
            <person name="Guo Y."/>
            <person name="An N."/>
            <person name="Hu Y."/>
            <person name="Zheng Y."/>
            <person name="Shi Y."/>
            <person name="Li Z."/>
            <person name="Liu Q."/>
            <person name="Chen Y."/>
            <person name="Zhao J."/>
            <person name="Qu N."/>
            <person name="Zhao S."/>
            <person name="Tian F."/>
            <person name="Wang X."/>
            <person name="Wang H."/>
            <person name="Xu L."/>
            <person name="Liu X."/>
            <person name="Vinar T."/>
            <person name="Wang Y."/>
            <person name="Lam T.W."/>
            <person name="Yiu S.M."/>
            <person name="Liu S."/>
            <person name="Zhang H."/>
            <person name="Li D."/>
            <person name="Huang Y."/>
            <person name="Wang X."/>
            <person name="Yang G."/>
            <person name="Jiang Z."/>
            <person name="Wang J."/>
            <person name="Qin N."/>
            <person name="Li L."/>
            <person name="Li J."/>
            <person name="Bolund L."/>
            <person name="Kristiansen K."/>
            <person name="Wong G.K."/>
            <person name="Olson M."/>
            <person name="Zhang X."/>
            <person name="Li S."/>
            <person name="Yang H."/>
            <person name="Wang J."/>
            <person name="Wang J."/>
        </authorList>
    </citation>
    <scope>NUCLEOTIDE SEQUENCE [LARGE SCALE GENOMIC DNA]</scope>
</reference>
<dbReference type="SMART" id="SM00054">
    <property type="entry name" value="EFh"/>
    <property type="match status" value="2"/>
</dbReference>
<dbReference type="SUPFAM" id="SSF47473">
    <property type="entry name" value="EF-hand"/>
    <property type="match status" value="1"/>
</dbReference>
<dbReference type="AlphaFoldDB" id="A0A7N5K3T9"/>